<keyword evidence="3" id="KW-0217">Developmental protein</keyword>
<evidence type="ECO:0000256" key="8">
    <source>
        <dbReference type="ARBA" id="ARBA00022737"/>
    </source>
</evidence>
<dbReference type="Gene3D" id="3.30.70.3310">
    <property type="match status" value="1"/>
</dbReference>
<keyword evidence="14 22" id="KW-0472">Membrane</keyword>
<dbReference type="GO" id="GO:0005634">
    <property type="term" value="C:nucleus"/>
    <property type="evidence" value="ECO:0007669"/>
    <property type="project" value="UniProtKB-SubCell"/>
</dbReference>
<organism evidence="25 26">
    <name type="scientific">Chanos chanos</name>
    <name type="common">Milkfish</name>
    <name type="synonym">Mugil chanos</name>
    <dbReference type="NCBI Taxonomy" id="29144"/>
    <lineage>
        <taxon>Eukaryota</taxon>
        <taxon>Metazoa</taxon>
        <taxon>Chordata</taxon>
        <taxon>Craniata</taxon>
        <taxon>Vertebrata</taxon>
        <taxon>Euteleostomi</taxon>
        <taxon>Actinopterygii</taxon>
        <taxon>Neopterygii</taxon>
        <taxon>Teleostei</taxon>
        <taxon>Ostariophysi</taxon>
        <taxon>Gonorynchiformes</taxon>
        <taxon>Chanidae</taxon>
        <taxon>Chanos</taxon>
    </lineage>
</organism>
<reference evidence="26" key="1">
    <citation type="submission" date="2025-08" db="UniProtKB">
        <authorList>
            <consortium name="RefSeq"/>
        </authorList>
    </citation>
    <scope>IDENTIFICATION</scope>
</reference>
<dbReference type="FunCoup" id="A0A6J2WCA3">
    <property type="interactions" value="2"/>
</dbReference>
<evidence type="ECO:0000256" key="3">
    <source>
        <dbReference type="ARBA" id="ARBA00022473"/>
    </source>
</evidence>
<dbReference type="GeneID" id="115821863"/>
<evidence type="ECO:0000256" key="13">
    <source>
        <dbReference type="ARBA" id="ARBA00023043"/>
    </source>
</evidence>
<dbReference type="Gene3D" id="3.30.300.320">
    <property type="match status" value="1"/>
</dbReference>
<keyword evidence="18" id="KW-0325">Glycoprotein</keyword>
<accession>A0A6J2WCA3</accession>
<evidence type="ECO:0000256" key="22">
    <source>
        <dbReference type="SAM" id="Phobius"/>
    </source>
</evidence>
<feature type="domain" description="LNR" evidence="24">
    <location>
        <begin position="83"/>
        <end position="126"/>
    </location>
</feature>
<evidence type="ECO:0000256" key="16">
    <source>
        <dbReference type="ARBA" id="ARBA00023159"/>
    </source>
</evidence>
<dbReference type="PRINTS" id="PR01983">
    <property type="entry name" value="NOTCH"/>
</dbReference>
<dbReference type="FunFam" id="3.30.300.320:FF:000001">
    <property type="entry name" value="Neurogenic locus notch 1"/>
    <property type="match status" value="1"/>
</dbReference>
<protein>
    <submittedName>
        <fullName evidence="26">Neurogenic locus notch homolog protein 1</fullName>
    </submittedName>
</protein>
<evidence type="ECO:0000256" key="14">
    <source>
        <dbReference type="ARBA" id="ARBA00023136"/>
    </source>
</evidence>
<evidence type="ECO:0000313" key="25">
    <source>
        <dbReference type="Proteomes" id="UP000504632"/>
    </source>
</evidence>
<dbReference type="PRINTS" id="PR01452">
    <property type="entry name" value="LNOTCHREPEAT"/>
</dbReference>
<feature type="compositionally biased region" description="Polar residues" evidence="21">
    <location>
        <begin position="719"/>
        <end position="736"/>
    </location>
</feature>
<evidence type="ECO:0000256" key="20">
    <source>
        <dbReference type="PROSITE-ProRule" id="PRU00023"/>
    </source>
</evidence>
<dbReference type="Pfam" id="PF12796">
    <property type="entry name" value="Ank_2"/>
    <property type="match status" value="1"/>
</dbReference>
<dbReference type="PANTHER" id="PTHR24173">
    <property type="entry name" value="ANKYRIN REPEAT CONTAINING"/>
    <property type="match status" value="1"/>
</dbReference>
<evidence type="ECO:0000256" key="2">
    <source>
        <dbReference type="ARBA" id="ARBA00004251"/>
    </source>
</evidence>
<evidence type="ECO:0000256" key="19">
    <source>
        <dbReference type="ARBA" id="ARBA00023242"/>
    </source>
</evidence>
<dbReference type="SMART" id="SM00248">
    <property type="entry name" value="ANK"/>
    <property type="match status" value="3"/>
</dbReference>
<evidence type="ECO:0000256" key="17">
    <source>
        <dbReference type="ARBA" id="ARBA00023163"/>
    </source>
</evidence>
<feature type="compositionally biased region" description="Basic residues" evidence="21">
    <location>
        <begin position="353"/>
        <end position="367"/>
    </location>
</feature>
<dbReference type="Pfam" id="PF07684">
    <property type="entry name" value="NODP"/>
    <property type="match status" value="1"/>
</dbReference>
<keyword evidence="8" id="KW-0677">Repeat</keyword>
<evidence type="ECO:0000259" key="24">
    <source>
        <dbReference type="PROSITE" id="PS50258"/>
    </source>
</evidence>
<feature type="chain" id="PRO_5026816727" evidence="23">
    <location>
        <begin position="37"/>
        <end position="813"/>
    </location>
</feature>
<keyword evidence="12" id="KW-0805">Transcription regulation</keyword>
<dbReference type="Proteomes" id="UP000504632">
    <property type="component" value="Chromosome 9"/>
</dbReference>
<keyword evidence="6 22" id="KW-0812">Transmembrane</keyword>
<feature type="compositionally biased region" description="Polar residues" evidence="21">
    <location>
        <begin position="765"/>
        <end position="775"/>
    </location>
</feature>
<evidence type="ECO:0000256" key="9">
    <source>
        <dbReference type="ARBA" id="ARBA00022782"/>
    </source>
</evidence>
<evidence type="ECO:0000256" key="11">
    <source>
        <dbReference type="ARBA" id="ARBA00022989"/>
    </source>
</evidence>
<dbReference type="InterPro" id="IPR011656">
    <property type="entry name" value="Notch_NODP_dom"/>
</dbReference>
<dbReference type="PROSITE" id="PS50258">
    <property type="entry name" value="LNR"/>
    <property type="match status" value="2"/>
</dbReference>
<feature type="signal peptide" evidence="23">
    <location>
        <begin position="1"/>
        <end position="36"/>
    </location>
</feature>
<keyword evidence="15" id="KW-1015">Disulfide bond</keyword>
<keyword evidence="9" id="KW-0221">Differentiation</keyword>
<name>A0A6J2WCA3_CHACN</name>
<dbReference type="InterPro" id="IPR036770">
    <property type="entry name" value="Ankyrin_rpt-contain_sf"/>
</dbReference>
<keyword evidence="10" id="KW-0914">Notch signaling pathway</keyword>
<evidence type="ECO:0000256" key="5">
    <source>
        <dbReference type="ARBA" id="ARBA00022536"/>
    </source>
</evidence>
<sequence length="813" mass="90857">MPWCGLLTKGGKTPSAVLLMMRLAFLLWPQSHVSQASPSDPWAFCSKSNLCKSKFADGQCDKECVSPACLIDGFDCITDKSSCNPAHVQYCRNHYDNSHCDHGCNSPACGWDGSDCHRNRYSKWAKGTLIIHTRIPFQRGTFQNTSLLWAVSTILRTAVKLRGMAPFSANKDVFALDTQTLSSLLTQTSSYDVSGSLLYLQVDNRPCSSHTPPTCFAYASEAANFFRVLVSKNPPILSSLPEVQAIVQAGVRGVLEDIGNREEDEVEEEKETRPAWFWPVVGVAVGLGLALVVIVVVSVIWRRRRRQRRGRGERVHHRSTVTENNNGSKAWTRRTNSREERGRGGRERDRNGLKKKKKEKESGKRRREPLGEDAIQLRTLRKDLDIGSDTDMTQSSMEDVRFPRRQEDASICDHRSPEQKHFRLNSNHQQVPMLAPPRGWERNATPHQRTPNNSAPVQWCGPDGSVVLIRAVRSGLDRVVLELLRAGVPVNNTDHTGRSALHWACSVNHLSLTRTLIRYGAAVDLQDHKGETPLFLSALHGCYDTARFLLLNGANQDLTDRRGRSPLDVSREGLHHQVHELLLAHRVQRGPVPIDLTTEVLWDDRAYMYSPWMVSPPSLPGRSASFSGVIGHRELSSPQPSDWQMVRGQCASPQNWRPMPNQSATALVTPRILGHPSRPISTLQEVTSEAEEEDREMPQEVPRAATPHFLSPQPAPRQRSFSCTQHALQRRSSGNHSDLPITFPIEPPANEHVEIVVVPHPKEAANQSENRTSGPVPSIPQRDPERESARNSSQKPQSERLNNDTAKPAQAAL</sequence>
<dbReference type="CTD" id="569522"/>
<keyword evidence="11 22" id="KW-1133">Transmembrane helix</keyword>
<feature type="compositionally biased region" description="Basic and acidic residues" evidence="21">
    <location>
        <begin position="336"/>
        <end position="352"/>
    </location>
</feature>
<dbReference type="Pfam" id="PF00066">
    <property type="entry name" value="Notch"/>
    <property type="match status" value="2"/>
</dbReference>
<keyword evidence="19" id="KW-0539">Nucleus</keyword>
<dbReference type="Gene3D" id="1.25.40.20">
    <property type="entry name" value="Ankyrin repeat-containing domain"/>
    <property type="match status" value="1"/>
</dbReference>
<dbReference type="InterPro" id="IPR002110">
    <property type="entry name" value="Ankyrin_rpt"/>
</dbReference>
<keyword evidence="13 20" id="KW-0040">ANK repeat</keyword>
<evidence type="ECO:0000256" key="12">
    <source>
        <dbReference type="ARBA" id="ARBA00023015"/>
    </source>
</evidence>
<feature type="repeat" description="ANK" evidence="20">
    <location>
        <begin position="529"/>
        <end position="561"/>
    </location>
</feature>
<dbReference type="SMART" id="SM00004">
    <property type="entry name" value="NL"/>
    <property type="match status" value="2"/>
</dbReference>
<evidence type="ECO:0000256" key="23">
    <source>
        <dbReference type="SAM" id="SignalP"/>
    </source>
</evidence>
<evidence type="ECO:0000256" key="21">
    <source>
        <dbReference type="SAM" id="MobiDB-lite"/>
    </source>
</evidence>
<evidence type="ECO:0000256" key="6">
    <source>
        <dbReference type="ARBA" id="ARBA00022692"/>
    </source>
</evidence>
<keyword evidence="25" id="KW-1185">Reference proteome</keyword>
<evidence type="ECO:0000256" key="1">
    <source>
        <dbReference type="ARBA" id="ARBA00004123"/>
    </source>
</evidence>
<dbReference type="PROSITE" id="PS50088">
    <property type="entry name" value="ANK_REPEAT"/>
    <property type="match status" value="2"/>
</dbReference>
<keyword evidence="4" id="KW-1003">Cell membrane</keyword>
<feature type="region of interest" description="Disordered" evidence="21">
    <location>
        <begin position="308"/>
        <end position="374"/>
    </location>
</feature>
<dbReference type="GO" id="GO:0005886">
    <property type="term" value="C:plasma membrane"/>
    <property type="evidence" value="ECO:0007669"/>
    <property type="project" value="UniProtKB-SubCell"/>
</dbReference>
<dbReference type="GO" id="GO:0007219">
    <property type="term" value="P:Notch signaling pathway"/>
    <property type="evidence" value="ECO:0007669"/>
    <property type="project" value="UniProtKB-KW"/>
</dbReference>
<dbReference type="SUPFAM" id="SSF90193">
    <property type="entry name" value="Notch domain"/>
    <property type="match status" value="2"/>
</dbReference>
<dbReference type="OrthoDB" id="430340at2759"/>
<feature type="transmembrane region" description="Helical" evidence="22">
    <location>
        <begin position="276"/>
        <end position="301"/>
    </location>
</feature>
<dbReference type="PROSITE" id="PS50297">
    <property type="entry name" value="ANK_REP_REGION"/>
    <property type="match status" value="2"/>
</dbReference>
<keyword evidence="16" id="KW-0010">Activator</keyword>
<feature type="domain" description="LNR" evidence="24">
    <location>
        <begin position="45"/>
        <end position="76"/>
    </location>
</feature>
<dbReference type="RefSeq" id="XP_030641512.1">
    <property type="nucleotide sequence ID" value="XM_030785652.1"/>
</dbReference>
<feature type="region of interest" description="Disordered" evidence="21">
    <location>
        <begin position="673"/>
        <end position="746"/>
    </location>
</feature>
<dbReference type="GO" id="GO:0030154">
    <property type="term" value="P:cell differentiation"/>
    <property type="evidence" value="ECO:0007669"/>
    <property type="project" value="UniProtKB-KW"/>
</dbReference>
<dbReference type="InterPro" id="IPR035993">
    <property type="entry name" value="Notch-like_dom_sf"/>
</dbReference>
<feature type="region of interest" description="Disordered" evidence="21">
    <location>
        <begin position="758"/>
        <end position="813"/>
    </location>
</feature>
<dbReference type="InParanoid" id="A0A6J2WCA3"/>
<feature type="repeat" description="ANK" evidence="20">
    <location>
        <begin position="496"/>
        <end position="528"/>
    </location>
</feature>
<proteinExistence type="predicted"/>
<evidence type="ECO:0000256" key="15">
    <source>
        <dbReference type="ARBA" id="ARBA00023157"/>
    </source>
</evidence>
<keyword evidence="17" id="KW-0804">Transcription</keyword>
<dbReference type="InterPro" id="IPR000800">
    <property type="entry name" value="Notch_dom"/>
</dbReference>
<evidence type="ECO:0000313" key="26">
    <source>
        <dbReference type="RefSeq" id="XP_030641512.1"/>
    </source>
</evidence>
<comment type="subcellular location">
    <subcellularLocation>
        <location evidence="2">Cell membrane</location>
        <topology evidence="2">Single-pass type I membrane protein</topology>
    </subcellularLocation>
    <subcellularLocation>
        <location evidence="1">Nucleus</location>
    </subcellularLocation>
</comment>
<keyword evidence="5" id="KW-0245">EGF-like domain</keyword>
<dbReference type="SUPFAM" id="SSF48403">
    <property type="entry name" value="Ankyrin repeat"/>
    <property type="match status" value="1"/>
</dbReference>
<evidence type="ECO:0000256" key="4">
    <source>
        <dbReference type="ARBA" id="ARBA00022475"/>
    </source>
</evidence>
<evidence type="ECO:0000256" key="18">
    <source>
        <dbReference type="ARBA" id="ARBA00023180"/>
    </source>
</evidence>
<keyword evidence="7 23" id="KW-0732">Signal</keyword>
<dbReference type="AlphaFoldDB" id="A0A6J2WCA3"/>
<dbReference type="PANTHER" id="PTHR24173:SF74">
    <property type="entry name" value="ANKYRIN REPEAT DOMAIN-CONTAINING PROTEIN 16"/>
    <property type="match status" value="1"/>
</dbReference>
<gene>
    <name evidence="26" type="primary">notchl</name>
</gene>
<feature type="compositionally biased region" description="Basic residues" evidence="21">
    <location>
        <begin position="308"/>
        <end position="319"/>
    </location>
</feature>
<evidence type="ECO:0000256" key="7">
    <source>
        <dbReference type="ARBA" id="ARBA00022729"/>
    </source>
</evidence>
<evidence type="ECO:0000256" key="10">
    <source>
        <dbReference type="ARBA" id="ARBA00022976"/>
    </source>
</evidence>